<gene>
    <name evidence="2" type="ORF">DJ568_10960</name>
</gene>
<protein>
    <submittedName>
        <fullName evidence="2">Uncharacterized protein</fullName>
    </submittedName>
</protein>
<keyword evidence="1" id="KW-0812">Transmembrane</keyword>
<dbReference type="Pfam" id="PF20365">
    <property type="entry name" value="DUF6660"/>
    <property type="match status" value="1"/>
</dbReference>
<keyword evidence="1" id="KW-1133">Transmembrane helix</keyword>
<dbReference type="InterPro" id="IPR046601">
    <property type="entry name" value="DUF6660"/>
</dbReference>
<evidence type="ECO:0000313" key="2">
    <source>
        <dbReference type="EMBL" id="RCH54985.1"/>
    </source>
</evidence>
<dbReference type="AlphaFoldDB" id="A0A367GPJ5"/>
<comment type="caution">
    <text evidence="2">The sequence shown here is derived from an EMBL/GenBank/DDBJ whole genome shotgun (WGS) entry which is preliminary data.</text>
</comment>
<accession>A0A367GPJ5</accession>
<feature type="transmembrane region" description="Helical" evidence="1">
    <location>
        <begin position="24"/>
        <end position="45"/>
    </location>
</feature>
<dbReference type="OrthoDB" id="671991at2"/>
<reference evidence="2 3" key="1">
    <citation type="submission" date="2018-05" db="EMBL/GenBank/DDBJ databases">
        <title>Mucilaginibacter hurinus sp. nov., isolated from briquette warehouse soil.</title>
        <authorList>
            <person name="Choi L."/>
        </authorList>
    </citation>
    <scope>NUCLEOTIDE SEQUENCE [LARGE SCALE GENOMIC DNA]</scope>
    <source>
        <strain evidence="2 3">ZR32</strain>
    </source>
</reference>
<dbReference type="RefSeq" id="WP_114005311.1">
    <property type="nucleotide sequence ID" value="NZ_QGDC01000005.1"/>
</dbReference>
<organism evidence="2 3">
    <name type="scientific">Mucilaginibacter hurinus</name>
    <dbReference type="NCBI Taxonomy" id="2201324"/>
    <lineage>
        <taxon>Bacteria</taxon>
        <taxon>Pseudomonadati</taxon>
        <taxon>Bacteroidota</taxon>
        <taxon>Sphingobacteriia</taxon>
        <taxon>Sphingobacteriales</taxon>
        <taxon>Sphingobacteriaceae</taxon>
        <taxon>Mucilaginibacter</taxon>
    </lineage>
</organism>
<dbReference type="Proteomes" id="UP000253209">
    <property type="component" value="Unassembled WGS sequence"/>
</dbReference>
<evidence type="ECO:0000256" key="1">
    <source>
        <dbReference type="SAM" id="Phobius"/>
    </source>
</evidence>
<name>A0A367GPJ5_9SPHI</name>
<keyword evidence="3" id="KW-1185">Reference proteome</keyword>
<evidence type="ECO:0000313" key="3">
    <source>
        <dbReference type="Proteomes" id="UP000253209"/>
    </source>
</evidence>
<sequence length="130" mass="14636">MQPITYRASGIINRQFLGLYAKKTYISGVNFLCIILSFYVILLSVKPCCTNDSCNQQTTVKEYPQKNAVDDDCSSCSPFYRCGNCAGFIALMQETQNLLIAESAHFTGTIYKQTYLQQVPLAIWQPPRLS</sequence>
<dbReference type="EMBL" id="QGDC01000005">
    <property type="protein sequence ID" value="RCH54985.1"/>
    <property type="molecule type" value="Genomic_DNA"/>
</dbReference>
<proteinExistence type="predicted"/>
<keyword evidence="1" id="KW-0472">Membrane</keyword>